<dbReference type="EMBL" id="BMAO01019855">
    <property type="protein sequence ID" value="GFR33291.1"/>
    <property type="molecule type" value="Genomic_DNA"/>
</dbReference>
<sequence>MSVFRNAFLTNRRYLTIGSWHRLLSQQATSVANNENEEKLKSDKLFSQLSDYRFIYPEFLPDPKFEFRNKVREKLERQDMLKRRAVIDIPEFYVGSILAVTASDAFAPGKENRFVGICIGRTYCGLRATFTLRNIVDQQGVEIMYDLYNPTLLSIEVLRLEKRLDEHLYYLRDAPPEYSAFPFDMEPEFRVEGEPVVVNPIKVKLNPPPWCMKWEVWDLKGIEPIEEDLHWKRKRNLRKLIAPVQHVDKYDLMKEYRRSIPEEDQRELSLLFRKSRWLKDDKIEDLLAQIENGNISEDEEVMGDLNEIYYHSELKDLIDELENNNDNEDDNENNPSTMEEVSLDPFHNPAPGPSNCQPHSSLLNVAAWRQWSRKLMEKA</sequence>
<dbReference type="Gene3D" id="2.30.30.790">
    <property type="match status" value="1"/>
</dbReference>
<feature type="region of interest" description="Disordered" evidence="9">
    <location>
        <begin position="322"/>
        <end position="358"/>
    </location>
</feature>
<evidence type="ECO:0000313" key="11">
    <source>
        <dbReference type="Proteomes" id="UP000887116"/>
    </source>
</evidence>
<comment type="caution">
    <text evidence="10">The sequence shown here is derived from an EMBL/GenBank/DDBJ whole genome shotgun (WGS) entry which is preliminary data.</text>
</comment>
<protein>
    <recommendedName>
        <fullName evidence="7">Large ribosomal subunit protein bL19m</fullName>
    </recommendedName>
    <alternativeName>
        <fullName evidence="8">39S ribosomal protein L19, mitochondrial</fullName>
    </alternativeName>
</protein>
<evidence type="ECO:0000256" key="2">
    <source>
        <dbReference type="ARBA" id="ARBA00005781"/>
    </source>
</evidence>
<dbReference type="InterPro" id="IPR038657">
    <property type="entry name" value="Ribosomal_bL19_sf"/>
</dbReference>
<dbReference type="GO" id="GO:0006412">
    <property type="term" value="P:translation"/>
    <property type="evidence" value="ECO:0007669"/>
    <property type="project" value="InterPro"/>
</dbReference>
<gene>
    <name evidence="10" type="primary">mRpL19</name>
    <name evidence="10" type="ORF">TNCT_81711</name>
</gene>
<organism evidence="10 11">
    <name type="scientific">Trichonephila clavata</name>
    <name type="common">Joro spider</name>
    <name type="synonym">Nephila clavata</name>
    <dbReference type="NCBI Taxonomy" id="2740835"/>
    <lineage>
        <taxon>Eukaryota</taxon>
        <taxon>Metazoa</taxon>
        <taxon>Ecdysozoa</taxon>
        <taxon>Arthropoda</taxon>
        <taxon>Chelicerata</taxon>
        <taxon>Arachnida</taxon>
        <taxon>Araneae</taxon>
        <taxon>Araneomorphae</taxon>
        <taxon>Entelegynae</taxon>
        <taxon>Araneoidea</taxon>
        <taxon>Nephilidae</taxon>
        <taxon>Trichonephila</taxon>
    </lineage>
</organism>
<comment type="subcellular location">
    <subcellularLocation>
        <location evidence="1">Mitochondrion</location>
    </subcellularLocation>
</comment>
<keyword evidence="3" id="KW-0809">Transit peptide</keyword>
<evidence type="ECO:0000256" key="3">
    <source>
        <dbReference type="ARBA" id="ARBA00022946"/>
    </source>
</evidence>
<dbReference type="SUPFAM" id="SSF50104">
    <property type="entry name" value="Translation proteins SH3-like domain"/>
    <property type="match status" value="1"/>
</dbReference>
<evidence type="ECO:0000256" key="9">
    <source>
        <dbReference type="SAM" id="MobiDB-lite"/>
    </source>
</evidence>
<evidence type="ECO:0000256" key="5">
    <source>
        <dbReference type="ARBA" id="ARBA00023128"/>
    </source>
</evidence>
<reference evidence="10" key="1">
    <citation type="submission" date="2020-07" db="EMBL/GenBank/DDBJ databases">
        <title>Multicomponent nature underlies the extraordinary mechanical properties of spider dragline silk.</title>
        <authorList>
            <person name="Kono N."/>
            <person name="Nakamura H."/>
            <person name="Mori M."/>
            <person name="Yoshida Y."/>
            <person name="Ohtoshi R."/>
            <person name="Malay A.D."/>
            <person name="Moran D.A.P."/>
            <person name="Tomita M."/>
            <person name="Numata K."/>
            <person name="Arakawa K."/>
        </authorList>
    </citation>
    <scope>NUCLEOTIDE SEQUENCE</scope>
</reference>
<keyword evidence="11" id="KW-1185">Reference proteome</keyword>
<dbReference type="Pfam" id="PF01245">
    <property type="entry name" value="Ribosomal_L19"/>
    <property type="match status" value="1"/>
</dbReference>
<feature type="compositionally biased region" description="Acidic residues" evidence="9">
    <location>
        <begin position="322"/>
        <end position="332"/>
    </location>
</feature>
<keyword evidence="5" id="KW-0496">Mitochondrion</keyword>
<comment type="similarity">
    <text evidence="2">Belongs to the bacterial ribosomal protein bL19 family.</text>
</comment>
<dbReference type="PANTHER" id="PTHR15680:SF9">
    <property type="entry name" value="LARGE RIBOSOMAL SUBUNIT PROTEIN BL19M"/>
    <property type="match status" value="1"/>
</dbReference>
<accession>A0A8X6K637</accession>
<dbReference type="GO" id="GO:0005762">
    <property type="term" value="C:mitochondrial large ribosomal subunit"/>
    <property type="evidence" value="ECO:0007669"/>
    <property type="project" value="TreeGrafter"/>
</dbReference>
<evidence type="ECO:0000256" key="7">
    <source>
        <dbReference type="ARBA" id="ARBA00035288"/>
    </source>
</evidence>
<dbReference type="InterPro" id="IPR008991">
    <property type="entry name" value="Translation_prot_SH3-like_sf"/>
</dbReference>
<dbReference type="OrthoDB" id="432645at2759"/>
<name>A0A8X6K637_TRICU</name>
<dbReference type="InterPro" id="IPR001857">
    <property type="entry name" value="Ribosomal_bL19"/>
</dbReference>
<evidence type="ECO:0000256" key="8">
    <source>
        <dbReference type="ARBA" id="ARBA00035359"/>
    </source>
</evidence>
<dbReference type="GO" id="GO:0003735">
    <property type="term" value="F:structural constituent of ribosome"/>
    <property type="evidence" value="ECO:0007669"/>
    <property type="project" value="InterPro"/>
</dbReference>
<dbReference type="Proteomes" id="UP000887116">
    <property type="component" value="Unassembled WGS sequence"/>
</dbReference>
<evidence type="ECO:0000256" key="1">
    <source>
        <dbReference type="ARBA" id="ARBA00004173"/>
    </source>
</evidence>
<proteinExistence type="inferred from homology"/>
<evidence type="ECO:0000256" key="4">
    <source>
        <dbReference type="ARBA" id="ARBA00022980"/>
    </source>
</evidence>
<dbReference type="PANTHER" id="PTHR15680">
    <property type="entry name" value="RIBOSOMAL PROTEIN L19"/>
    <property type="match status" value="1"/>
</dbReference>
<dbReference type="FunFam" id="2.30.30.790:FF:000002">
    <property type="entry name" value="39S ribosomal protein L19, mitochondrial"/>
    <property type="match status" value="1"/>
</dbReference>
<keyword evidence="6" id="KW-0687">Ribonucleoprotein</keyword>
<keyword evidence="4 10" id="KW-0689">Ribosomal protein</keyword>
<evidence type="ECO:0000256" key="6">
    <source>
        <dbReference type="ARBA" id="ARBA00023274"/>
    </source>
</evidence>
<dbReference type="AlphaFoldDB" id="A0A8X6K637"/>
<evidence type="ECO:0000313" key="10">
    <source>
        <dbReference type="EMBL" id="GFR33291.1"/>
    </source>
</evidence>